<evidence type="ECO:0000313" key="1">
    <source>
        <dbReference type="EMBL" id="MBO9203055.1"/>
    </source>
</evidence>
<name>A0ABS3YYQ9_9BACT</name>
<evidence type="ECO:0000313" key="2">
    <source>
        <dbReference type="Proteomes" id="UP000677244"/>
    </source>
</evidence>
<keyword evidence="2" id="KW-1185">Reference proteome</keyword>
<dbReference type="Proteomes" id="UP000677244">
    <property type="component" value="Unassembled WGS sequence"/>
</dbReference>
<dbReference type="RefSeq" id="WP_209141110.1">
    <property type="nucleotide sequence ID" value="NZ_JAGHKO010000005.1"/>
</dbReference>
<proteinExistence type="predicted"/>
<accession>A0ABS3YYQ9</accession>
<protein>
    <recommendedName>
        <fullName evidence="3">KTSC domain-containing protein</fullName>
    </recommendedName>
</protein>
<evidence type="ECO:0008006" key="3">
    <source>
        <dbReference type="Google" id="ProtNLM"/>
    </source>
</evidence>
<comment type="caution">
    <text evidence="1">The sequence shown here is derived from an EMBL/GenBank/DDBJ whole genome shotgun (WGS) entry which is preliminary data.</text>
</comment>
<dbReference type="EMBL" id="JAGHKO010000005">
    <property type="protein sequence ID" value="MBO9203055.1"/>
    <property type="molecule type" value="Genomic_DNA"/>
</dbReference>
<organism evidence="1 2">
    <name type="scientific">Niastella soli</name>
    <dbReference type="NCBI Taxonomy" id="2821487"/>
    <lineage>
        <taxon>Bacteria</taxon>
        <taxon>Pseudomonadati</taxon>
        <taxon>Bacteroidota</taxon>
        <taxon>Chitinophagia</taxon>
        <taxon>Chitinophagales</taxon>
        <taxon>Chitinophagaceae</taxon>
        <taxon>Niastella</taxon>
    </lineage>
</organism>
<gene>
    <name evidence="1" type="ORF">J7I42_22375</name>
</gene>
<reference evidence="1 2" key="1">
    <citation type="submission" date="2021-03" db="EMBL/GenBank/DDBJ databases">
        <title>Assistant Professor.</title>
        <authorList>
            <person name="Huq M.A."/>
        </authorList>
    </citation>
    <scope>NUCLEOTIDE SEQUENCE [LARGE SCALE GENOMIC DNA]</scope>
    <source>
        <strain evidence="1 2">MAH-29</strain>
    </source>
</reference>
<sequence length="79" mass="9337">MWEPLISPQILNQGNKIRFIDRHAVDDIQSSFIVVRTDAHYFEILPVVRDFEALPGDFRKKVVRFFDIGYGIQIEVWTE</sequence>